<evidence type="ECO:0000256" key="6">
    <source>
        <dbReference type="ARBA" id="ARBA00022723"/>
    </source>
</evidence>
<dbReference type="SUPFAM" id="SSF48264">
    <property type="entry name" value="Cytochrome P450"/>
    <property type="match status" value="1"/>
</dbReference>
<dbReference type="AlphaFoldDB" id="A0A8H8RNM1"/>
<dbReference type="InterPro" id="IPR001128">
    <property type="entry name" value="Cyt_P450"/>
</dbReference>
<keyword evidence="4 12" id="KW-0349">Heme</keyword>
<comment type="caution">
    <text evidence="15">The sequence shown here is derived from an EMBL/GenBank/DDBJ whole genome shotgun (WGS) entry which is preliminary data.</text>
</comment>
<evidence type="ECO:0000256" key="8">
    <source>
        <dbReference type="ARBA" id="ARBA00023002"/>
    </source>
</evidence>
<reference evidence="15 16" key="1">
    <citation type="submission" date="2018-05" db="EMBL/GenBank/DDBJ databases">
        <title>Genome sequencing and assembly of the regulated plant pathogen Lachnellula willkommii and related sister species for the development of diagnostic species identification markers.</title>
        <authorList>
            <person name="Giroux E."/>
            <person name="Bilodeau G."/>
        </authorList>
    </citation>
    <scope>NUCLEOTIDE SEQUENCE [LARGE SCALE GENOMIC DNA]</scope>
    <source>
        <strain evidence="15 16">CBS 160.35</strain>
    </source>
</reference>
<keyword evidence="8 13" id="KW-0560">Oxidoreductase</keyword>
<evidence type="ECO:0000256" key="1">
    <source>
        <dbReference type="ARBA" id="ARBA00001971"/>
    </source>
</evidence>
<evidence type="ECO:0000313" key="16">
    <source>
        <dbReference type="Proteomes" id="UP000443090"/>
    </source>
</evidence>
<dbReference type="CDD" id="cd11062">
    <property type="entry name" value="CYP58-like"/>
    <property type="match status" value="1"/>
</dbReference>
<dbReference type="Pfam" id="PF00067">
    <property type="entry name" value="p450"/>
    <property type="match status" value="1"/>
</dbReference>
<dbReference type="InterPro" id="IPR036396">
    <property type="entry name" value="Cyt_P450_sf"/>
</dbReference>
<dbReference type="GO" id="GO:0016705">
    <property type="term" value="F:oxidoreductase activity, acting on paired donors, with incorporation or reduction of molecular oxygen"/>
    <property type="evidence" value="ECO:0007669"/>
    <property type="project" value="InterPro"/>
</dbReference>
<evidence type="ECO:0000256" key="5">
    <source>
        <dbReference type="ARBA" id="ARBA00022692"/>
    </source>
</evidence>
<evidence type="ECO:0000313" key="15">
    <source>
        <dbReference type="EMBL" id="TVY38309.1"/>
    </source>
</evidence>
<keyword evidence="5 14" id="KW-0812">Transmembrane</keyword>
<evidence type="ECO:0000256" key="12">
    <source>
        <dbReference type="PIRSR" id="PIRSR602401-1"/>
    </source>
</evidence>
<dbReference type="Proteomes" id="UP000443090">
    <property type="component" value="Unassembled WGS sequence"/>
</dbReference>
<evidence type="ECO:0000256" key="2">
    <source>
        <dbReference type="ARBA" id="ARBA00004167"/>
    </source>
</evidence>
<comment type="subcellular location">
    <subcellularLocation>
        <location evidence="2">Membrane</location>
        <topology evidence="2">Single-pass membrane protein</topology>
    </subcellularLocation>
</comment>
<feature type="transmembrane region" description="Helical" evidence="14">
    <location>
        <begin position="12"/>
        <end position="31"/>
    </location>
</feature>
<evidence type="ECO:0000256" key="3">
    <source>
        <dbReference type="ARBA" id="ARBA00010617"/>
    </source>
</evidence>
<keyword evidence="10 13" id="KW-0503">Monooxygenase</keyword>
<name>A0A8H8RNM1_9HELO</name>
<dbReference type="Gene3D" id="1.10.630.10">
    <property type="entry name" value="Cytochrome P450"/>
    <property type="match status" value="1"/>
</dbReference>
<keyword evidence="7 14" id="KW-1133">Transmembrane helix</keyword>
<dbReference type="InterPro" id="IPR017972">
    <property type="entry name" value="Cyt_P450_CS"/>
</dbReference>
<evidence type="ECO:0000256" key="9">
    <source>
        <dbReference type="ARBA" id="ARBA00023004"/>
    </source>
</evidence>
<dbReference type="OrthoDB" id="3945418at2759"/>
<dbReference type="PRINTS" id="PR00463">
    <property type="entry name" value="EP450I"/>
</dbReference>
<sequence>MAVFLNLQMHWIIGVLVILGLALVVVRRLFFSPLSKFPGPKLAAATILYEAYYDVIKHGQYTFKIKELHKKYGGGYRRLESMRMTNVQAGPIIRISPWELHINDPDYYGVLYSQTSPRNKYSFFCLQFNIPGSVFSTVDHHQHRLRRQPLSPFFSKQSILRLEPTISSMVEKLSSRINEFKRSGQPLPLRLAYAALSTDIVHLYAFNIFSNHLHSQDFSPKWNETITSVTKVTNFMKHSPWLYKVFARLPDSIMSILSPDMVLILDWQNRLRGQVQQTIDEKNANIKITDGLPRTIFQSLLESNLPPEDKTVERLRMEGQLLLGAGSDTVANTLSVTTFYLADNPEKMLKLVRELEKAMPDPNEPARLTLVEQLPYLSAVIQEGLRLSYGVCTRLQRIAPNEVLQFHEWSIPAGTPVGMSSALMHHDESIFPDSYAFIPERWLDQSESARPLDHYMVAFSKGSRSCVGINLAKAELYLTLATVFRRYKVELFDTVRERDVDLKHDNFLPFPSHKSRGIRAIFK</sequence>
<dbReference type="InterPro" id="IPR050121">
    <property type="entry name" value="Cytochrome_P450_monoxygenase"/>
</dbReference>
<evidence type="ECO:0000256" key="11">
    <source>
        <dbReference type="ARBA" id="ARBA00023136"/>
    </source>
</evidence>
<comment type="cofactor">
    <cofactor evidence="1 12">
        <name>heme</name>
        <dbReference type="ChEBI" id="CHEBI:30413"/>
    </cofactor>
</comment>
<organism evidence="15 16">
    <name type="scientific">Lachnellula occidentalis</name>
    <dbReference type="NCBI Taxonomy" id="215460"/>
    <lineage>
        <taxon>Eukaryota</taxon>
        <taxon>Fungi</taxon>
        <taxon>Dikarya</taxon>
        <taxon>Ascomycota</taxon>
        <taxon>Pezizomycotina</taxon>
        <taxon>Leotiomycetes</taxon>
        <taxon>Helotiales</taxon>
        <taxon>Lachnaceae</taxon>
        <taxon>Lachnellula</taxon>
    </lineage>
</organism>
<dbReference type="EMBL" id="QGMI01000617">
    <property type="protein sequence ID" value="TVY38309.1"/>
    <property type="molecule type" value="Genomic_DNA"/>
</dbReference>
<keyword evidence="16" id="KW-1185">Reference proteome</keyword>
<dbReference type="PANTHER" id="PTHR24305">
    <property type="entry name" value="CYTOCHROME P450"/>
    <property type="match status" value="1"/>
</dbReference>
<keyword evidence="6 12" id="KW-0479">Metal-binding</keyword>
<dbReference type="GO" id="GO:0020037">
    <property type="term" value="F:heme binding"/>
    <property type="evidence" value="ECO:0007669"/>
    <property type="project" value="InterPro"/>
</dbReference>
<accession>A0A8H8RNM1</accession>
<dbReference type="InterPro" id="IPR002401">
    <property type="entry name" value="Cyt_P450_E_grp-I"/>
</dbReference>
<evidence type="ECO:0000256" key="10">
    <source>
        <dbReference type="ARBA" id="ARBA00023033"/>
    </source>
</evidence>
<protein>
    <submittedName>
        <fullName evidence="15">Cyrochrome P450 monooxygenase</fullName>
    </submittedName>
</protein>
<dbReference type="GO" id="GO:0004497">
    <property type="term" value="F:monooxygenase activity"/>
    <property type="evidence" value="ECO:0007669"/>
    <property type="project" value="UniProtKB-KW"/>
</dbReference>
<dbReference type="PANTHER" id="PTHR24305:SF157">
    <property type="entry name" value="N-ACETYLTRYPTOPHAN 6-HYDROXYLASE IVOC-RELATED"/>
    <property type="match status" value="1"/>
</dbReference>
<evidence type="ECO:0000256" key="13">
    <source>
        <dbReference type="RuleBase" id="RU000461"/>
    </source>
</evidence>
<dbReference type="PROSITE" id="PS00086">
    <property type="entry name" value="CYTOCHROME_P450"/>
    <property type="match status" value="1"/>
</dbReference>
<dbReference type="GO" id="GO:0016020">
    <property type="term" value="C:membrane"/>
    <property type="evidence" value="ECO:0007669"/>
    <property type="project" value="UniProtKB-SubCell"/>
</dbReference>
<gene>
    <name evidence="15" type="ORF">LOCC1_G008292</name>
</gene>
<comment type="similarity">
    <text evidence="3 13">Belongs to the cytochrome P450 family.</text>
</comment>
<evidence type="ECO:0000256" key="7">
    <source>
        <dbReference type="ARBA" id="ARBA00022989"/>
    </source>
</evidence>
<keyword evidence="9 12" id="KW-0408">Iron</keyword>
<dbReference type="GO" id="GO:0005506">
    <property type="term" value="F:iron ion binding"/>
    <property type="evidence" value="ECO:0007669"/>
    <property type="project" value="InterPro"/>
</dbReference>
<proteinExistence type="inferred from homology"/>
<dbReference type="FunFam" id="1.10.630.10:FF:000069">
    <property type="entry name" value="Cytochrome P450, putative (Eurofung)"/>
    <property type="match status" value="1"/>
</dbReference>
<evidence type="ECO:0000256" key="14">
    <source>
        <dbReference type="SAM" id="Phobius"/>
    </source>
</evidence>
<dbReference type="PRINTS" id="PR00385">
    <property type="entry name" value="P450"/>
</dbReference>
<feature type="binding site" description="axial binding residue" evidence="12">
    <location>
        <position position="466"/>
    </location>
    <ligand>
        <name>heme</name>
        <dbReference type="ChEBI" id="CHEBI:30413"/>
    </ligand>
    <ligandPart>
        <name>Fe</name>
        <dbReference type="ChEBI" id="CHEBI:18248"/>
    </ligandPart>
</feature>
<keyword evidence="11 14" id="KW-0472">Membrane</keyword>
<evidence type="ECO:0000256" key="4">
    <source>
        <dbReference type="ARBA" id="ARBA00022617"/>
    </source>
</evidence>